<dbReference type="PANTHER" id="PTHR42879:SF6">
    <property type="entry name" value="NADPH-DEPENDENT REDUCTASE BACG"/>
    <property type="match status" value="1"/>
</dbReference>
<dbReference type="EMBL" id="CAEZYF010000003">
    <property type="protein sequence ID" value="CAB4709988.1"/>
    <property type="molecule type" value="Genomic_DNA"/>
</dbReference>
<dbReference type="EMBL" id="CAFBMT010000003">
    <property type="protein sequence ID" value="CAB4917629.1"/>
    <property type="molecule type" value="Genomic_DNA"/>
</dbReference>
<dbReference type="EMBL" id="CAFBOL010000025">
    <property type="protein sequence ID" value="CAB4987053.1"/>
    <property type="molecule type" value="Genomic_DNA"/>
</dbReference>
<dbReference type="EMBL" id="CAESGF010000003">
    <property type="protein sequence ID" value="CAB4362819.1"/>
    <property type="molecule type" value="Genomic_DNA"/>
</dbReference>
<dbReference type="Gene3D" id="3.40.50.720">
    <property type="entry name" value="NAD(P)-binding Rossmann-like Domain"/>
    <property type="match status" value="1"/>
</dbReference>
<dbReference type="InterPro" id="IPR050259">
    <property type="entry name" value="SDR"/>
</dbReference>
<evidence type="ECO:0000313" key="5">
    <source>
        <dbReference type="EMBL" id="CAB4846491.1"/>
    </source>
</evidence>
<evidence type="ECO:0000256" key="1">
    <source>
        <dbReference type="ARBA" id="ARBA00006484"/>
    </source>
</evidence>
<sequence>MDLALTGRRALVTGASSGLGLGCAQALVAEGATVTIVARNAEKLAAATATMHGPGAVHTLVGDVSDLESVPELVAAAEALMGGIDILVANAGGPPPGTFATTPFEHYEPALRLNLLSTVAMCQATIPAMRARGWGRVIAITSMSVREPIAHLILSNTARAGLTGFLKTVATEVAADGVTVNTLQPGLHLTDRLAGLYDDPAGLAATIPTHTLGDPADFGRIAAFLCSDAAKFLTGTSIPVDGGAGKGLQ</sequence>
<reference evidence="2" key="1">
    <citation type="submission" date="2020-05" db="EMBL/GenBank/DDBJ databases">
        <authorList>
            <person name="Chiriac C."/>
            <person name="Salcher M."/>
            <person name="Ghai R."/>
            <person name="Kavagutti S V."/>
        </authorList>
    </citation>
    <scope>NUCLEOTIDE SEQUENCE</scope>
</reference>
<dbReference type="AlphaFoldDB" id="A0A6J6A480"/>
<evidence type="ECO:0000313" key="3">
    <source>
        <dbReference type="EMBL" id="CAB4709988.1"/>
    </source>
</evidence>
<dbReference type="PRINTS" id="PR00081">
    <property type="entry name" value="GDHRDH"/>
</dbReference>
<dbReference type="InterPro" id="IPR002347">
    <property type="entry name" value="SDR_fam"/>
</dbReference>
<proteinExistence type="inferred from homology"/>
<dbReference type="PRINTS" id="PR00080">
    <property type="entry name" value="SDRFAMILY"/>
</dbReference>
<dbReference type="FunFam" id="3.40.50.720:FF:000084">
    <property type="entry name" value="Short-chain dehydrogenase reductase"/>
    <property type="match status" value="1"/>
</dbReference>
<evidence type="ECO:0000313" key="7">
    <source>
        <dbReference type="EMBL" id="CAB4987053.1"/>
    </source>
</evidence>
<dbReference type="EMBL" id="CAFBIY010000007">
    <property type="protein sequence ID" value="CAB4846491.1"/>
    <property type="molecule type" value="Genomic_DNA"/>
</dbReference>
<comment type="similarity">
    <text evidence="1">Belongs to the short-chain dehydrogenases/reductases (SDR) family.</text>
</comment>
<evidence type="ECO:0000313" key="6">
    <source>
        <dbReference type="EMBL" id="CAB4917629.1"/>
    </source>
</evidence>
<evidence type="ECO:0000313" key="4">
    <source>
        <dbReference type="EMBL" id="CAB4799139.1"/>
    </source>
</evidence>
<accession>A0A6J6A480</accession>
<organism evidence="2">
    <name type="scientific">freshwater metagenome</name>
    <dbReference type="NCBI Taxonomy" id="449393"/>
    <lineage>
        <taxon>unclassified sequences</taxon>
        <taxon>metagenomes</taxon>
        <taxon>ecological metagenomes</taxon>
    </lineage>
</organism>
<dbReference type="InterPro" id="IPR036291">
    <property type="entry name" value="NAD(P)-bd_dom_sf"/>
</dbReference>
<dbReference type="SUPFAM" id="SSF51735">
    <property type="entry name" value="NAD(P)-binding Rossmann-fold domains"/>
    <property type="match status" value="1"/>
</dbReference>
<dbReference type="PANTHER" id="PTHR42879">
    <property type="entry name" value="3-OXOACYL-(ACYL-CARRIER-PROTEIN) REDUCTASE"/>
    <property type="match status" value="1"/>
</dbReference>
<name>A0A6J6A480_9ZZZZ</name>
<protein>
    <submittedName>
        <fullName evidence="2">Unannotated protein</fullName>
    </submittedName>
</protein>
<evidence type="ECO:0000313" key="2">
    <source>
        <dbReference type="EMBL" id="CAB4362819.1"/>
    </source>
</evidence>
<dbReference type="EMBL" id="CAFAAV010000001">
    <property type="protein sequence ID" value="CAB4799139.1"/>
    <property type="molecule type" value="Genomic_DNA"/>
</dbReference>
<dbReference type="Pfam" id="PF13561">
    <property type="entry name" value="adh_short_C2"/>
    <property type="match status" value="1"/>
</dbReference>
<gene>
    <name evidence="3" type="ORF">UFOPK2656_00603</name>
    <name evidence="4" type="ORF">UFOPK3099_00002</name>
    <name evidence="5" type="ORF">UFOPK3267_00241</name>
    <name evidence="6" type="ORF">UFOPK3651_00641</name>
    <name evidence="7" type="ORF">UFOPK3931_01219</name>
    <name evidence="2" type="ORF">UFOPK4189_00601</name>
</gene>